<dbReference type="Proteomes" id="UP001595817">
    <property type="component" value="Unassembled WGS sequence"/>
</dbReference>
<keyword evidence="1" id="KW-0472">Membrane</keyword>
<keyword evidence="1" id="KW-1133">Transmembrane helix</keyword>
<feature type="transmembrane region" description="Helical" evidence="1">
    <location>
        <begin position="52"/>
        <end position="73"/>
    </location>
</feature>
<proteinExistence type="predicted"/>
<name>A0ABV8X9D1_9LACT</name>
<reference evidence="3" key="1">
    <citation type="journal article" date="2019" name="Int. J. Syst. Evol. Microbiol.">
        <title>The Global Catalogue of Microorganisms (GCM) 10K type strain sequencing project: providing services to taxonomists for standard genome sequencing and annotation.</title>
        <authorList>
            <consortium name="The Broad Institute Genomics Platform"/>
            <consortium name="The Broad Institute Genome Sequencing Center for Infectious Disease"/>
            <person name="Wu L."/>
            <person name="Ma J."/>
        </authorList>
    </citation>
    <scope>NUCLEOTIDE SEQUENCE [LARGE SCALE GENOMIC DNA]</scope>
    <source>
        <strain evidence="3">CCUG 59778</strain>
    </source>
</reference>
<accession>A0ABV8X9D1</accession>
<evidence type="ECO:0008006" key="4">
    <source>
        <dbReference type="Google" id="ProtNLM"/>
    </source>
</evidence>
<feature type="transmembrane region" description="Helical" evidence="1">
    <location>
        <begin position="80"/>
        <end position="98"/>
    </location>
</feature>
<protein>
    <recommendedName>
        <fullName evidence="4">50S ribosomal protein L15</fullName>
    </recommendedName>
</protein>
<keyword evidence="1" id="KW-0812">Transmembrane</keyword>
<evidence type="ECO:0000313" key="3">
    <source>
        <dbReference type="Proteomes" id="UP001595817"/>
    </source>
</evidence>
<feature type="transmembrane region" description="Helical" evidence="1">
    <location>
        <begin position="12"/>
        <end position="32"/>
    </location>
</feature>
<organism evidence="2 3">
    <name type="scientific">Chungangia koreensis</name>
    <dbReference type="NCBI Taxonomy" id="752657"/>
    <lineage>
        <taxon>Bacteria</taxon>
        <taxon>Bacillati</taxon>
        <taxon>Bacillota</taxon>
        <taxon>Bacilli</taxon>
        <taxon>Lactobacillales</taxon>
        <taxon>Chungangia</taxon>
    </lineage>
</organism>
<dbReference type="RefSeq" id="WP_378156666.1">
    <property type="nucleotide sequence ID" value="NZ_JBHSEC010000020.1"/>
</dbReference>
<gene>
    <name evidence="2" type="ORF">ACFOZY_14195</name>
</gene>
<keyword evidence="3" id="KW-1185">Reference proteome</keyword>
<sequence>MQGIYDQKKGIILSLAVISLIMAFIAPAAIFYPLKAGFITLRNDGIGTSAWSILTGGAGLILLSLLFIVMAFVKKPVLKWVLAIVLFVFSTAGILLSLRDYYYITKDEFVMSGPFTLAATDYAWSDFSKFEEEARNVNGTVTIDKVIFTTKSGELLEFQGGQMVKSTMKETAKTRIQAAGGEIVRTFIEE</sequence>
<evidence type="ECO:0000313" key="2">
    <source>
        <dbReference type="EMBL" id="MFC4411574.1"/>
    </source>
</evidence>
<dbReference type="EMBL" id="JBHSEC010000020">
    <property type="protein sequence ID" value="MFC4411574.1"/>
    <property type="molecule type" value="Genomic_DNA"/>
</dbReference>
<comment type="caution">
    <text evidence="2">The sequence shown here is derived from an EMBL/GenBank/DDBJ whole genome shotgun (WGS) entry which is preliminary data.</text>
</comment>
<evidence type="ECO:0000256" key="1">
    <source>
        <dbReference type="SAM" id="Phobius"/>
    </source>
</evidence>